<protein>
    <submittedName>
        <fullName evidence="4">Amino acid/amide ABC transporter substrate-binding protein (HAAT family)</fullName>
    </submittedName>
</protein>
<evidence type="ECO:0000259" key="3">
    <source>
        <dbReference type="Pfam" id="PF13458"/>
    </source>
</evidence>
<dbReference type="SUPFAM" id="SSF53822">
    <property type="entry name" value="Periplasmic binding protein-like I"/>
    <property type="match status" value="1"/>
</dbReference>
<dbReference type="CDD" id="cd06342">
    <property type="entry name" value="PBP1_ABC_LIVBP-like"/>
    <property type="match status" value="1"/>
</dbReference>
<organism evidence="4 5">
    <name type="scientific">Paracidovorax anthurii</name>
    <dbReference type="NCBI Taxonomy" id="78229"/>
    <lineage>
        <taxon>Bacteria</taxon>
        <taxon>Pseudomonadati</taxon>
        <taxon>Pseudomonadota</taxon>
        <taxon>Betaproteobacteria</taxon>
        <taxon>Burkholderiales</taxon>
        <taxon>Comamonadaceae</taxon>
        <taxon>Paracidovorax</taxon>
    </lineage>
</organism>
<evidence type="ECO:0000313" key="5">
    <source>
        <dbReference type="Proteomes" id="UP000248856"/>
    </source>
</evidence>
<dbReference type="PANTHER" id="PTHR47151:SF2">
    <property type="entry name" value="AMINO ACID BINDING PROTEIN"/>
    <property type="match status" value="1"/>
</dbReference>
<evidence type="ECO:0000256" key="1">
    <source>
        <dbReference type="ARBA" id="ARBA00010062"/>
    </source>
</evidence>
<dbReference type="Gene3D" id="3.40.50.2300">
    <property type="match status" value="2"/>
</dbReference>
<reference evidence="4 5" key="1">
    <citation type="submission" date="2018-06" db="EMBL/GenBank/DDBJ databases">
        <title>Genomic Encyclopedia of Archaeal and Bacterial Type Strains, Phase II (KMG-II): from individual species to whole genera.</title>
        <authorList>
            <person name="Goeker M."/>
        </authorList>
    </citation>
    <scope>NUCLEOTIDE SEQUENCE [LARGE SCALE GENOMIC DNA]</scope>
    <source>
        <strain evidence="4 5">CFPB 3232</strain>
    </source>
</reference>
<dbReference type="AlphaFoldDB" id="A0A328Z583"/>
<gene>
    <name evidence="4" type="ORF">AX018_102554</name>
</gene>
<dbReference type="PANTHER" id="PTHR47151">
    <property type="entry name" value="LEU/ILE/VAL-BINDING ABC TRANSPORTER SUBUNIT"/>
    <property type="match status" value="1"/>
</dbReference>
<evidence type="ECO:0000313" key="4">
    <source>
        <dbReference type="EMBL" id="RAR79732.1"/>
    </source>
</evidence>
<accession>A0A328Z583</accession>
<keyword evidence="5" id="KW-1185">Reference proteome</keyword>
<dbReference type="Pfam" id="PF13458">
    <property type="entry name" value="Peripla_BP_6"/>
    <property type="match status" value="1"/>
</dbReference>
<comment type="caution">
    <text evidence="4">The sequence shown here is derived from an EMBL/GenBank/DDBJ whole genome shotgun (WGS) entry which is preliminary data.</text>
</comment>
<dbReference type="EMBL" id="QLTA01000025">
    <property type="protein sequence ID" value="RAR79732.1"/>
    <property type="molecule type" value="Genomic_DNA"/>
</dbReference>
<name>A0A328Z583_9BURK</name>
<dbReference type="InterPro" id="IPR028082">
    <property type="entry name" value="Peripla_BP_I"/>
</dbReference>
<keyword evidence="2" id="KW-0732">Signal</keyword>
<feature type="domain" description="Leucine-binding protein" evidence="3">
    <location>
        <begin position="42"/>
        <end position="367"/>
    </location>
</feature>
<proteinExistence type="inferred from homology"/>
<dbReference type="Proteomes" id="UP000248856">
    <property type="component" value="Unassembled WGS sequence"/>
</dbReference>
<evidence type="ECO:0000256" key="2">
    <source>
        <dbReference type="ARBA" id="ARBA00022729"/>
    </source>
</evidence>
<sequence length="394" mass="41098">MAMSMAGLARARGARAAGRAVAAGLALCAAFALGGCSRVPGTLRIGVAQPLSGPLAALGQDMLNGVRLAVDELNRAGFTVDGRRVTLEVVAEDDGADPAAGQTVAQHLIDAGVVAVVGHLNSGVSIEAAPVYASKGIPQLAISTHPRFTQMGLPGTFRLVANDTLQARAMGAFAATQLSAPGYAVVDDGTPYGKGLADGAARELTAEKRTIAVRQSFDDRTTDFADLAARLQAAHVDVIVSTLNDFQVLALIRALNRAGQDRATILGGDTLKTPDMLRGGGKVAALYATSPVLEAREFVAGRAFLDRYGAAFGKPPAYGGHYSYDAIYVLSAAIQQAKSGDPRAIARALHAINGYAPITGTMQWDEKGEPRYGAVGVYVLRPGGWELRMRSDRW</sequence>
<comment type="similarity">
    <text evidence="1">Belongs to the leucine-binding protein family.</text>
</comment>
<dbReference type="InterPro" id="IPR028081">
    <property type="entry name" value="Leu-bd"/>
</dbReference>